<dbReference type="EMBL" id="MKIN01000019">
    <property type="protein sequence ID" value="OLP51506.1"/>
    <property type="molecule type" value="Genomic_DNA"/>
</dbReference>
<evidence type="ECO:0000256" key="1">
    <source>
        <dbReference type="SAM" id="MobiDB-lite"/>
    </source>
</evidence>
<dbReference type="Proteomes" id="UP000544107">
    <property type="component" value="Unassembled WGS sequence"/>
</dbReference>
<feature type="region of interest" description="Disordered" evidence="1">
    <location>
        <begin position="1"/>
        <end position="23"/>
    </location>
</feature>
<dbReference type="AlphaFoldDB" id="A0A1Q9A9L1"/>
<reference evidence="3 4" key="1">
    <citation type="submission" date="2016-09" db="EMBL/GenBank/DDBJ databases">
        <title>Rhizobium oryziradicis sp. nov., isolated from the root of rice.</title>
        <authorList>
            <person name="Zhao J."/>
            <person name="Zhang X."/>
        </authorList>
    </citation>
    <scope>NUCLEOTIDE SEQUENCE [LARGE SCALE GENOMIC DNA]</scope>
    <source>
        <strain evidence="3 4">14971</strain>
    </source>
</reference>
<protein>
    <submittedName>
        <fullName evidence="3">Uncharacterized protein</fullName>
    </submittedName>
</protein>
<reference evidence="2 5" key="2">
    <citation type="submission" date="2020-08" db="EMBL/GenBank/DDBJ databases">
        <title>Genomic Encyclopedia of Type Strains, Phase IV (KMG-IV): sequencing the most valuable type-strain genomes for metagenomic binning, comparative biology and taxonomic classification.</title>
        <authorList>
            <person name="Goeker M."/>
        </authorList>
    </citation>
    <scope>NUCLEOTIDE SEQUENCE [LARGE SCALE GENOMIC DNA]</scope>
    <source>
        <strain evidence="2 5">DSM 100021</strain>
    </source>
</reference>
<gene>
    <name evidence="3" type="ORF">BJF91_15795</name>
    <name evidence="2" type="ORF">GGQ71_004173</name>
</gene>
<comment type="caution">
    <text evidence="3">The sequence shown here is derived from an EMBL/GenBank/DDBJ whole genome shotgun (WGS) entry which is preliminary data.</text>
</comment>
<evidence type="ECO:0000313" key="5">
    <source>
        <dbReference type="Proteomes" id="UP000544107"/>
    </source>
</evidence>
<proteinExistence type="predicted"/>
<evidence type="ECO:0000313" key="4">
    <source>
        <dbReference type="Proteomes" id="UP000185598"/>
    </source>
</evidence>
<dbReference type="Proteomes" id="UP000185598">
    <property type="component" value="Unassembled WGS sequence"/>
</dbReference>
<feature type="compositionally biased region" description="Polar residues" evidence="1">
    <location>
        <begin position="1"/>
        <end position="10"/>
    </location>
</feature>
<evidence type="ECO:0000313" key="3">
    <source>
        <dbReference type="EMBL" id="OLP51506.1"/>
    </source>
</evidence>
<dbReference type="EMBL" id="JACIED010000006">
    <property type="protein sequence ID" value="MBB4009876.1"/>
    <property type="molecule type" value="Genomic_DNA"/>
</dbReference>
<name>A0A1Q9A9L1_9HYPH</name>
<dbReference type="STRING" id="887144.BJF91_15795"/>
<evidence type="ECO:0000313" key="2">
    <source>
        <dbReference type="EMBL" id="MBB4009876.1"/>
    </source>
</evidence>
<accession>A0A1Q9A9L1</accession>
<organism evidence="3 4">
    <name type="scientific">Allorhizobium taibaishanense</name>
    <dbReference type="NCBI Taxonomy" id="887144"/>
    <lineage>
        <taxon>Bacteria</taxon>
        <taxon>Pseudomonadati</taxon>
        <taxon>Pseudomonadota</taxon>
        <taxon>Alphaproteobacteria</taxon>
        <taxon>Hyphomicrobiales</taxon>
        <taxon>Rhizobiaceae</taxon>
        <taxon>Rhizobium/Agrobacterium group</taxon>
        <taxon>Allorhizobium</taxon>
    </lineage>
</organism>
<sequence length="121" mass="13758">MYACSWQVNSNEKDVNRDKKKGPQNVAIPEALFYVAIQENHFRAQKSTHDRMPAIVNVFLCFGPRFYQPVRGAVMAKRQQIPLKHDQDICSGVFLACGEARFHAISKLNESDELAKDNCCL</sequence>
<keyword evidence="4" id="KW-1185">Reference proteome</keyword>